<proteinExistence type="predicted"/>
<sequence>MQNALDAHVAALGGVENYTFLERDGPQTRPKLGTRCASAWRILYAATSSAKRRYKTVSGGRIFSMDVIADLLDVLHRGRRKTEGHYLWVPPLYFFSSRSKTLLA</sequence>
<name>L0KC08_MESAW</name>
<organism evidence="1 2">
    <name type="scientific">Mesorhizobium australicum (strain HAMBI 3006 / LMG 24608 / WSM2073)</name>
    <dbReference type="NCBI Taxonomy" id="754035"/>
    <lineage>
        <taxon>Bacteria</taxon>
        <taxon>Pseudomonadati</taxon>
        <taxon>Pseudomonadota</taxon>
        <taxon>Alphaproteobacteria</taxon>
        <taxon>Hyphomicrobiales</taxon>
        <taxon>Phyllobacteriaceae</taxon>
        <taxon>Mesorhizobium</taxon>
    </lineage>
</organism>
<protein>
    <submittedName>
        <fullName evidence="1">Uncharacterized protein</fullName>
    </submittedName>
</protein>
<gene>
    <name evidence="1" type="ordered locus">Mesau_00045</name>
</gene>
<dbReference type="AlphaFoldDB" id="L0KC08"/>
<dbReference type="Proteomes" id="UP000010998">
    <property type="component" value="Chromosome"/>
</dbReference>
<evidence type="ECO:0000313" key="1">
    <source>
        <dbReference type="EMBL" id="AGB42551.1"/>
    </source>
</evidence>
<reference evidence="2" key="1">
    <citation type="submission" date="2012-02" db="EMBL/GenBank/DDBJ databases">
        <title>Complete sequence of Mesorhizobium australicum WSM2073.</title>
        <authorList>
            <person name="Lucas S."/>
            <person name="Han J."/>
            <person name="Lapidus A."/>
            <person name="Cheng J.-F."/>
            <person name="Goodwin L."/>
            <person name="Pitluck S."/>
            <person name="Peters L."/>
            <person name="Gu W."/>
            <person name="Detter J.C."/>
            <person name="Han C."/>
            <person name="Tapia R."/>
            <person name="Land M."/>
            <person name="Hauser L."/>
            <person name="Kyrpides N."/>
            <person name="Ivanova N."/>
            <person name="Pagani I."/>
            <person name="Reeve W.G."/>
            <person name="Howieson J.G."/>
            <person name="Tiwari R.P."/>
            <person name="O'Hara G.W."/>
            <person name="Atkins C.A."/>
            <person name="Ronson C.W."/>
            <person name="Nandasena K.G."/>
            <person name="Woyke T."/>
        </authorList>
    </citation>
    <scope>NUCLEOTIDE SEQUENCE [LARGE SCALE GENOMIC DNA]</scope>
    <source>
        <strain evidence="2">LMG 24608 / HAMBI 3006 / WSM2073</strain>
    </source>
</reference>
<dbReference type="EMBL" id="CP003358">
    <property type="protein sequence ID" value="AGB42551.1"/>
    <property type="molecule type" value="Genomic_DNA"/>
</dbReference>
<dbReference type="HOGENOM" id="CLU_2246805_0_0_5"/>
<keyword evidence="2" id="KW-1185">Reference proteome</keyword>
<evidence type="ECO:0000313" key="2">
    <source>
        <dbReference type="Proteomes" id="UP000010998"/>
    </source>
</evidence>
<dbReference type="KEGG" id="mam:Mesau_00045"/>
<accession>L0KC08</accession>